<proteinExistence type="inferred from homology"/>
<evidence type="ECO:0000256" key="3">
    <source>
        <dbReference type="PIRSR" id="PIRSR006156-1"/>
    </source>
</evidence>
<gene>
    <name evidence="4" type="ORF">HMPREF9015_01128</name>
</gene>
<comment type="similarity">
    <text evidence="2">Belongs to the RelE toxin family. YafQ subfamily.</text>
</comment>
<dbReference type="GO" id="GO:0004521">
    <property type="term" value="F:RNA endonuclease activity"/>
    <property type="evidence" value="ECO:0007669"/>
    <property type="project" value="TreeGrafter"/>
</dbReference>
<dbReference type="RefSeq" id="WP_021745452.1">
    <property type="nucleotide sequence ID" value="NZ_KI271366.1"/>
</dbReference>
<dbReference type="GO" id="GO:0006402">
    <property type="term" value="P:mRNA catabolic process"/>
    <property type="evidence" value="ECO:0007669"/>
    <property type="project" value="TreeGrafter"/>
</dbReference>
<reference evidence="4 5" key="1">
    <citation type="submission" date="2013-06" db="EMBL/GenBank/DDBJ databases">
        <authorList>
            <person name="Weinstock G."/>
            <person name="Sodergren E."/>
            <person name="Lobos E.A."/>
            <person name="Fulton L."/>
            <person name="Fulton R."/>
            <person name="Courtney L."/>
            <person name="Fronick C."/>
            <person name="O'Laughlin M."/>
            <person name="Godfrey J."/>
            <person name="Wilson R.M."/>
            <person name="Miner T."/>
            <person name="Farmer C."/>
            <person name="Delehaunty K."/>
            <person name="Cordes M."/>
            <person name="Minx P."/>
            <person name="Tomlinson C."/>
            <person name="Chen J."/>
            <person name="Wollam A."/>
            <person name="Pepin K.H."/>
            <person name="Bhonagiri V."/>
            <person name="Zhang X."/>
            <person name="Warren W."/>
            <person name="Mitreva M."/>
            <person name="Mardis E.R."/>
            <person name="Wilson R.K."/>
        </authorList>
    </citation>
    <scope>NUCLEOTIDE SEQUENCE [LARGE SCALE GENOMIC DNA]</scope>
    <source>
        <strain evidence="4 5">F0279</strain>
    </source>
</reference>
<dbReference type="PANTHER" id="PTHR40588:SF1">
    <property type="entry name" value="MRNA INTERFERASE TOXIN YAFQ"/>
    <property type="match status" value="1"/>
</dbReference>
<comment type="caution">
    <text evidence="4">The sequence shown here is derived from an EMBL/GenBank/DDBJ whole genome shotgun (WGS) entry which is preliminary data.</text>
</comment>
<organism evidence="4 5">
    <name type="scientific">Leptotrichia wadei (strain F0279)</name>
    <dbReference type="NCBI Taxonomy" id="888055"/>
    <lineage>
        <taxon>Bacteria</taxon>
        <taxon>Fusobacteriati</taxon>
        <taxon>Fusobacteriota</taxon>
        <taxon>Fusobacteriia</taxon>
        <taxon>Fusobacteriales</taxon>
        <taxon>Leptotrichiaceae</taxon>
        <taxon>Leptotrichia</taxon>
    </lineage>
</organism>
<dbReference type="AlphaFoldDB" id="U2Q652"/>
<evidence type="ECO:0000313" key="4">
    <source>
        <dbReference type="EMBL" id="ERK51499.1"/>
    </source>
</evidence>
<accession>U2Q652</accession>
<evidence type="ECO:0000256" key="1">
    <source>
        <dbReference type="ARBA" id="ARBA00022649"/>
    </source>
</evidence>
<dbReference type="Pfam" id="PF15738">
    <property type="entry name" value="YafQ_toxin"/>
    <property type="match status" value="1"/>
</dbReference>
<dbReference type="InterPro" id="IPR035093">
    <property type="entry name" value="RelE/ParE_toxin_dom_sf"/>
</dbReference>
<protein>
    <submittedName>
        <fullName evidence="4">Addiction module toxin, RelE/StbE family</fullName>
    </submittedName>
</protein>
<dbReference type="SUPFAM" id="SSF143011">
    <property type="entry name" value="RelE-like"/>
    <property type="match status" value="1"/>
</dbReference>
<dbReference type="NCBIfam" id="TIGR00053">
    <property type="entry name" value="YafQ family addiction module toxin"/>
    <property type="match status" value="1"/>
</dbReference>
<dbReference type="GO" id="GO:0006415">
    <property type="term" value="P:translational termination"/>
    <property type="evidence" value="ECO:0007669"/>
    <property type="project" value="TreeGrafter"/>
</dbReference>
<dbReference type="NCBIfam" id="TIGR02385">
    <property type="entry name" value="RelE_StbE"/>
    <property type="match status" value="1"/>
</dbReference>
<dbReference type="PATRIC" id="fig|888055.3.peg.1084"/>
<dbReference type="eggNOG" id="COG3041">
    <property type="taxonomic scope" value="Bacteria"/>
</dbReference>
<dbReference type="Proteomes" id="UP000016626">
    <property type="component" value="Unassembled WGS sequence"/>
</dbReference>
<dbReference type="InterPro" id="IPR004386">
    <property type="entry name" value="Toxin_YafQ-like"/>
</dbReference>
<dbReference type="HOGENOM" id="CLU_161929_4_1_0"/>
<sequence length="91" mass="10854">MKLAIKTTKRFDKDLKKLKKRKYDLILLAQVINKLSDSEILLEKYRDHYLAGDYKGFRECHIQPDWLLIYKIEKNILVLTLSRTGTHSDLF</sequence>
<dbReference type="PANTHER" id="PTHR40588">
    <property type="entry name" value="MRNA INTERFERASE TOXIN YAFQ"/>
    <property type="match status" value="1"/>
</dbReference>
<feature type="active site" description="Proton donor" evidence="3">
    <location>
        <position position="87"/>
    </location>
</feature>
<dbReference type="InterPro" id="IPR007712">
    <property type="entry name" value="RelE/ParE_toxin"/>
</dbReference>
<dbReference type="Gene3D" id="3.30.2310.20">
    <property type="entry name" value="RelE-like"/>
    <property type="match status" value="1"/>
</dbReference>
<evidence type="ECO:0000256" key="2">
    <source>
        <dbReference type="ARBA" id="ARBA00061366"/>
    </source>
</evidence>
<keyword evidence="1" id="KW-1277">Toxin-antitoxin system</keyword>
<dbReference type="EMBL" id="AWVM01000061">
    <property type="protein sequence ID" value="ERK51499.1"/>
    <property type="molecule type" value="Genomic_DNA"/>
</dbReference>
<evidence type="ECO:0000313" key="5">
    <source>
        <dbReference type="Proteomes" id="UP000016626"/>
    </source>
</evidence>
<dbReference type="FunFam" id="3.30.2310.20:FF:000003">
    <property type="entry name" value="Type II toxin-antitoxin system YafQ family toxin"/>
    <property type="match status" value="1"/>
</dbReference>
<name>U2Q652_LEPWF</name>
<dbReference type="PIRSF" id="PIRSF006156">
    <property type="entry name" value="YafQ"/>
    <property type="match status" value="1"/>
</dbReference>